<feature type="region of interest" description="Disordered" evidence="1">
    <location>
        <begin position="329"/>
        <end position="365"/>
    </location>
</feature>
<name>A0A1S2PHA1_9ACTN</name>
<keyword evidence="2" id="KW-1133">Transmembrane helix</keyword>
<evidence type="ECO:0008006" key="5">
    <source>
        <dbReference type="Google" id="ProtNLM"/>
    </source>
</evidence>
<protein>
    <recommendedName>
        <fullName evidence="5">DUF998 domain-containing protein</fullName>
    </recommendedName>
</protein>
<organism evidence="3 4">
    <name type="scientific">Streptomyces colonosanans</name>
    <dbReference type="NCBI Taxonomy" id="1428652"/>
    <lineage>
        <taxon>Bacteria</taxon>
        <taxon>Bacillati</taxon>
        <taxon>Actinomycetota</taxon>
        <taxon>Actinomycetes</taxon>
        <taxon>Kitasatosporales</taxon>
        <taxon>Streptomycetaceae</taxon>
        <taxon>Streptomyces</taxon>
    </lineage>
</organism>
<keyword evidence="2" id="KW-0472">Membrane</keyword>
<accession>A0A1S2PHA1</accession>
<dbReference type="RefSeq" id="WP_071366601.1">
    <property type="nucleotide sequence ID" value="NZ_MLYP01000038.1"/>
</dbReference>
<dbReference type="STRING" id="1428652.BIV24_13905"/>
<feature type="transmembrane region" description="Helical" evidence="2">
    <location>
        <begin position="42"/>
        <end position="59"/>
    </location>
</feature>
<sequence length="365" mass="39002">TPTPRRSLSRRLAPTAGLLLLSPICAEYLIGYDQNIGRPLDLLAGLLLLAPLYGTPAVMIREVTRRTGHGWPTILLLSAAFGLVQAGLVDQSLFNPDFVDDPSWDQGRLPTLLPALGISVSHALNFVAGHVIWSFAAPIAVVEACVPRLADRPWLRRGGMSLMAGLYALAVLFTFHEHTRHFMASPGQLGATTAIVLALASAALVIPPRRADRSGRAPSPWSAGGAAFVLLAVHQLVPSTWTGSAIDVLALASLGGLLWWWSARERWDRVHTLAVGGAALLVNTGLSFAVEPLGQVSYAVKYSANTTLLLAVLTLLVWARHRLRELTPASAHDDAGAGQHGGPDRRAQVGAQISASERSNRPEQR</sequence>
<dbReference type="AlphaFoldDB" id="A0A1S2PHA1"/>
<feature type="transmembrane region" description="Helical" evidence="2">
    <location>
        <begin position="188"/>
        <end position="206"/>
    </location>
</feature>
<feature type="transmembrane region" description="Helical" evidence="2">
    <location>
        <begin position="273"/>
        <end position="290"/>
    </location>
</feature>
<evidence type="ECO:0000256" key="1">
    <source>
        <dbReference type="SAM" id="MobiDB-lite"/>
    </source>
</evidence>
<feature type="transmembrane region" description="Helical" evidence="2">
    <location>
        <begin position="71"/>
        <end position="89"/>
    </location>
</feature>
<feature type="non-terminal residue" evidence="3">
    <location>
        <position position="1"/>
    </location>
</feature>
<comment type="caution">
    <text evidence="3">The sequence shown here is derived from an EMBL/GenBank/DDBJ whole genome shotgun (WGS) entry which is preliminary data.</text>
</comment>
<evidence type="ECO:0000313" key="3">
    <source>
        <dbReference type="EMBL" id="OIJ92364.1"/>
    </source>
</evidence>
<feature type="transmembrane region" description="Helical" evidence="2">
    <location>
        <begin position="243"/>
        <end position="261"/>
    </location>
</feature>
<proteinExistence type="predicted"/>
<evidence type="ECO:0000256" key="2">
    <source>
        <dbReference type="SAM" id="Phobius"/>
    </source>
</evidence>
<feature type="transmembrane region" description="Helical" evidence="2">
    <location>
        <begin position="158"/>
        <end position="176"/>
    </location>
</feature>
<feature type="transmembrane region" description="Helical" evidence="2">
    <location>
        <begin position="218"/>
        <end position="237"/>
    </location>
</feature>
<dbReference type="EMBL" id="MLYP01000038">
    <property type="protein sequence ID" value="OIJ92364.1"/>
    <property type="molecule type" value="Genomic_DNA"/>
</dbReference>
<gene>
    <name evidence="3" type="ORF">BIV24_13905</name>
</gene>
<reference evidence="3 4" key="1">
    <citation type="submission" date="2016-10" db="EMBL/GenBank/DDBJ databases">
        <title>Genome sequence of Streptomyces sp. MUSC 93.</title>
        <authorList>
            <person name="Lee L.-H."/>
            <person name="Ser H.-L."/>
            <person name="Law J.W.-F."/>
        </authorList>
    </citation>
    <scope>NUCLEOTIDE SEQUENCE [LARGE SCALE GENOMIC DNA]</scope>
    <source>
        <strain evidence="3 4">MUSC 93</strain>
    </source>
</reference>
<keyword evidence="2" id="KW-0812">Transmembrane</keyword>
<evidence type="ECO:0000313" key="4">
    <source>
        <dbReference type="Proteomes" id="UP000179935"/>
    </source>
</evidence>
<feature type="transmembrane region" description="Helical" evidence="2">
    <location>
        <begin position="302"/>
        <end position="319"/>
    </location>
</feature>
<dbReference type="Proteomes" id="UP000179935">
    <property type="component" value="Unassembled WGS sequence"/>
</dbReference>
<keyword evidence="4" id="KW-1185">Reference proteome</keyword>
<feature type="transmembrane region" description="Helical" evidence="2">
    <location>
        <begin position="123"/>
        <end position="146"/>
    </location>
</feature>